<proteinExistence type="predicted"/>
<sequence length="928" mass="106060">MEVMQCIKSVVAAANHYGRNKNDINLINLQRQLDVLISVTADSSNLRHLEHKDLLPMECLASLVNSLNDTTHSGEASTLAQKIMLLLTNFAQKNEIRHTLYHTLHITPLLATLLQQNDNEPTIVQCAELLQRVTYGEKVPMKERYTEDLLQFLVENILAAENDLTSPCLGSLANLCRNNYAVQTHIKHMDYRKKLFKKLFAYIKHKSKRISAFALSIFTALCKDEDFGQLLYDSKNINQTFQMMFNTLVKGDTMARKYLVDLFIDLLINSKVQEYLVGFPSVQPCMKQILSLLGSGEGEIVYKLFELLLSCCKVSGLRCIICKTIMNISSLKTEPVGREMLRQGQISEPFFAVVHWIGQSVESHDRAPLLALDFLKEIYEEIIGFGLISKLPPRTDIVLPKITETLMSPMGDVKTDSVMQKKCQKITKSLELLLVLCQDESLRREVSESVDEETLCRLIEYQFSHNAIAMNKTHGQLEDSQWSCKGVDVVLCTLELMLTLKKLDPNMASPLAKLLQDDRLVPFLAFGMTSDSRQRVQRSLRLVMSASQLEEFQTVTLGEAISSNNSSKHQSWQERKQLNTNSSGLSDSPYSAPIAPTKTSTFNKENVPTVKPGSRGTKRQAVDQDESVQLLIKKMQSGLDIKDARASEIISVYEHRLQSLQTKENHLQDLLDTKALALQQADRLIAQFRCRKAETEAELHKLHSLLLESEKSCEELRDQVNEMRLDREQLQIEMEQLIQDNQRLDAIADEHKDLTQVYNEQSQRLETTQKALAALKQEHTTMSEMHEMLRRHNETLKQQHDVACQQLSELEDERKSLSRNLKESDSKLQDLTKSHQKLEQTYSKTAKERDELEESIDICRENLEKNEKTKKDLQRQVSSLELVLRNHETAIREKDTLIQNQKTEIEKHNQIAQLINQLSSGKAENLNK</sequence>
<name>A0A8J1TCH8_OWEFU</name>
<evidence type="ECO:0000313" key="3">
    <source>
        <dbReference type="Proteomes" id="UP000749559"/>
    </source>
</evidence>
<protein>
    <submittedName>
        <fullName evidence="2">Uncharacterized protein</fullName>
    </submittedName>
</protein>
<dbReference type="AlphaFoldDB" id="A0A8J1TCH8"/>
<feature type="region of interest" description="Disordered" evidence="1">
    <location>
        <begin position="563"/>
        <end position="623"/>
    </location>
</feature>
<evidence type="ECO:0000313" key="2">
    <source>
        <dbReference type="EMBL" id="CAH1799027.1"/>
    </source>
</evidence>
<dbReference type="InterPro" id="IPR016024">
    <property type="entry name" value="ARM-type_fold"/>
</dbReference>
<evidence type="ECO:0000256" key="1">
    <source>
        <dbReference type="SAM" id="MobiDB-lite"/>
    </source>
</evidence>
<dbReference type="Proteomes" id="UP000749559">
    <property type="component" value="Unassembled WGS sequence"/>
</dbReference>
<dbReference type="InterPro" id="IPR048701">
    <property type="entry name" value="CIP2A_N"/>
</dbReference>
<gene>
    <name evidence="2" type="ORF">OFUS_LOCUS23090</name>
</gene>
<dbReference type="Pfam" id="PF21044">
    <property type="entry name" value="CIP2A_N"/>
    <property type="match status" value="1"/>
</dbReference>
<dbReference type="SUPFAM" id="SSF48371">
    <property type="entry name" value="ARM repeat"/>
    <property type="match status" value="1"/>
</dbReference>
<dbReference type="InterPro" id="IPR042510">
    <property type="entry name" value="CIP2A"/>
</dbReference>
<comment type="caution">
    <text evidence="2">The sequence shown here is derived from an EMBL/GenBank/DDBJ whole genome shotgun (WGS) entry which is preliminary data.</text>
</comment>
<dbReference type="Gene3D" id="1.25.10.10">
    <property type="entry name" value="Leucine-rich Repeat Variant"/>
    <property type="match status" value="1"/>
</dbReference>
<keyword evidence="3" id="KW-1185">Reference proteome</keyword>
<dbReference type="EMBL" id="CAIIXF020000011">
    <property type="protein sequence ID" value="CAH1799027.1"/>
    <property type="molecule type" value="Genomic_DNA"/>
</dbReference>
<dbReference type="PANTHER" id="PTHR23161">
    <property type="entry name" value="PROTEIN CIP2A"/>
    <property type="match status" value="1"/>
</dbReference>
<feature type="region of interest" description="Disordered" evidence="1">
    <location>
        <begin position="815"/>
        <end position="853"/>
    </location>
</feature>
<dbReference type="PANTHER" id="PTHR23161:SF2">
    <property type="entry name" value="PROTEIN CIP2A"/>
    <property type="match status" value="1"/>
</dbReference>
<dbReference type="InterPro" id="IPR011989">
    <property type="entry name" value="ARM-like"/>
</dbReference>
<accession>A0A8J1TCH8</accession>
<organism evidence="2 3">
    <name type="scientific">Owenia fusiformis</name>
    <name type="common">Polychaete worm</name>
    <dbReference type="NCBI Taxonomy" id="6347"/>
    <lineage>
        <taxon>Eukaryota</taxon>
        <taxon>Metazoa</taxon>
        <taxon>Spiralia</taxon>
        <taxon>Lophotrochozoa</taxon>
        <taxon>Annelida</taxon>
        <taxon>Polychaeta</taxon>
        <taxon>Sedentaria</taxon>
        <taxon>Canalipalpata</taxon>
        <taxon>Sabellida</taxon>
        <taxon>Oweniida</taxon>
        <taxon>Oweniidae</taxon>
        <taxon>Owenia</taxon>
    </lineage>
</organism>
<reference evidence="2" key="1">
    <citation type="submission" date="2022-03" db="EMBL/GenBank/DDBJ databases">
        <authorList>
            <person name="Martin C."/>
        </authorList>
    </citation>
    <scope>NUCLEOTIDE SEQUENCE</scope>
</reference>
<dbReference type="OrthoDB" id="6280976at2759"/>
<feature type="compositionally biased region" description="Basic and acidic residues" evidence="1">
    <location>
        <begin position="815"/>
        <end position="838"/>
    </location>
</feature>
<feature type="compositionally biased region" description="Polar residues" evidence="1">
    <location>
        <begin position="597"/>
        <end position="606"/>
    </location>
</feature>
<feature type="compositionally biased region" description="Polar residues" evidence="1">
    <location>
        <begin position="578"/>
        <end position="589"/>
    </location>
</feature>